<evidence type="ECO:0000256" key="4">
    <source>
        <dbReference type="ARBA" id="ARBA00023136"/>
    </source>
</evidence>
<evidence type="ECO:0000256" key="1">
    <source>
        <dbReference type="ARBA" id="ARBA00004442"/>
    </source>
</evidence>
<evidence type="ECO:0000256" key="2">
    <source>
        <dbReference type="ARBA" id="ARBA00005722"/>
    </source>
</evidence>
<sequence>MTMLVSVGMFFLPMTEVLAEEKVPRPLGVQNNDLIDDVLSDWNFTLGAGAGISPDYEGSDDYEVGGLPIIEASWRDDTFFVSSVNGIGATLLRSEHFSSGVSFNYDGGRDDGDNSALRGLGDVDDGINITAFAGLDFGKYAFGVDVTQDLSGNDKGAVVSLGADYRFTYLDDRLMFEVGPDASWASGDYMSTYFGVDGKQASRSKYNQFDADAGFKDLGLHLNAMYALDEDWTMVGGVNYTRLLGDAADSPFVESENQFSSFLSVTYSF</sequence>
<reference evidence="7" key="1">
    <citation type="journal article" date="2019" name="Int. J. Syst. Evol. Microbiol.">
        <title>The Global Catalogue of Microorganisms (GCM) 10K type strain sequencing project: providing services to taxonomists for standard genome sequencing and annotation.</title>
        <authorList>
            <consortium name="The Broad Institute Genomics Platform"/>
            <consortium name="The Broad Institute Genome Sequencing Center for Infectious Disease"/>
            <person name="Wu L."/>
            <person name="Ma J."/>
        </authorList>
    </citation>
    <scope>NUCLEOTIDE SEQUENCE [LARGE SCALE GENOMIC DNA]</scope>
    <source>
        <strain evidence="7">CGMCC 4.7192</strain>
    </source>
</reference>
<dbReference type="Pfam" id="PF06629">
    <property type="entry name" value="MipA"/>
    <property type="match status" value="1"/>
</dbReference>
<comment type="caution">
    <text evidence="6">The sequence shown here is derived from an EMBL/GenBank/DDBJ whole genome shotgun (WGS) entry which is preliminary data.</text>
</comment>
<organism evidence="6 7">
    <name type="scientific">Kiloniella antarctica</name>
    <dbReference type="NCBI Taxonomy" id="1550907"/>
    <lineage>
        <taxon>Bacteria</taxon>
        <taxon>Pseudomonadati</taxon>
        <taxon>Pseudomonadota</taxon>
        <taxon>Alphaproteobacteria</taxon>
        <taxon>Rhodospirillales</taxon>
        <taxon>Kiloniellaceae</taxon>
        <taxon>Kiloniella</taxon>
    </lineage>
</organism>
<keyword evidence="4" id="KW-0472">Membrane</keyword>
<name>A0ABW5BEI1_9PROT</name>
<proteinExistence type="inferred from homology"/>
<dbReference type="InterPro" id="IPR010583">
    <property type="entry name" value="MipA"/>
</dbReference>
<keyword evidence="5" id="KW-0998">Cell outer membrane</keyword>
<accession>A0ABW5BEI1</accession>
<dbReference type="EMBL" id="JBHUII010000001">
    <property type="protein sequence ID" value="MFD2204507.1"/>
    <property type="molecule type" value="Genomic_DNA"/>
</dbReference>
<dbReference type="Proteomes" id="UP001597294">
    <property type="component" value="Unassembled WGS sequence"/>
</dbReference>
<dbReference type="RefSeq" id="WP_380248161.1">
    <property type="nucleotide sequence ID" value="NZ_JBHUII010000001.1"/>
</dbReference>
<keyword evidence="7" id="KW-1185">Reference proteome</keyword>
<dbReference type="PANTHER" id="PTHR38776:SF1">
    <property type="entry name" value="MLTA-INTERACTING PROTEIN-RELATED"/>
    <property type="match status" value="1"/>
</dbReference>
<comment type="subcellular location">
    <subcellularLocation>
        <location evidence="1">Cell outer membrane</location>
    </subcellularLocation>
</comment>
<evidence type="ECO:0000313" key="6">
    <source>
        <dbReference type="EMBL" id="MFD2204507.1"/>
    </source>
</evidence>
<evidence type="ECO:0000256" key="3">
    <source>
        <dbReference type="ARBA" id="ARBA00022729"/>
    </source>
</evidence>
<evidence type="ECO:0000313" key="7">
    <source>
        <dbReference type="Proteomes" id="UP001597294"/>
    </source>
</evidence>
<keyword evidence="3" id="KW-0732">Signal</keyword>
<dbReference type="PANTHER" id="PTHR38776">
    <property type="entry name" value="MLTA-INTERACTING PROTEIN-RELATED"/>
    <property type="match status" value="1"/>
</dbReference>
<protein>
    <submittedName>
        <fullName evidence="6">MipA/OmpV family protein</fullName>
    </submittedName>
</protein>
<evidence type="ECO:0000256" key="5">
    <source>
        <dbReference type="ARBA" id="ARBA00023237"/>
    </source>
</evidence>
<comment type="similarity">
    <text evidence="2">Belongs to the MipA/OmpV family.</text>
</comment>
<gene>
    <name evidence="6" type="ORF">ACFSKO_02740</name>
</gene>